<evidence type="ECO:0000313" key="2">
    <source>
        <dbReference type="EMBL" id="RMY57004.1"/>
    </source>
</evidence>
<name>A0A3M7CYG6_HORWE</name>
<feature type="chain" id="PRO_5018109893" description="CMP/dCMP-type deaminase domain-containing protein" evidence="1">
    <location>
        <begin position="17"/>
        <end position="224"/>
    </location>
</feature>
<proteinExistence type="predicted"/>
<feature type="signal peptide" evidence="1">
    <location>
        <begin position="1"/>
        <end position="16"/>
    </location>
</feature>
<dbReference type="GO" id="GO:0052717">
    <property type="term" value="F:tRNA-specific adenosine-34 deaminase activity"/>
    <property type="evidence" value="ECO:0007669"/>
    <property type="project" value="TreeGrafter"/>
</dbReference>
<accession>A0A3M7CYG6</accession>
<dbReference type="VEuPathDB" id="FungiDB:BTJ68_13160"/>
<comment type="caution">
    <text evidence="2">The sequence shown here is derived from an EMBL/GenBank/DDBJ whole genome shotgun (WGS) entry which is preliminary data.</text>
</comment>
<evidence type="ECO:0000256" key="1">
    <source>
        <dbReference type="SAM" id="SignalP"/>
    </source>
</evidence>
<dbReference type="PANTHER" id="PTHR11079:SF203">
    <property type="entry name" value="CMP_DCMP-TYPE DEAMINASE DOMAIN-CONTAINING PROTEIN"/>
    <property type="match status" value="1"/>
</dbReference>
<organism evidence="2 3">
    <name type="scientific">Hortaea werneckii</name>
    <name type="common">Black yeast</name>
    <name type="synonym">Cladosporium werneckii</name>
    <dbReference type="NCBI Taxonomy" id="91943"/>
    <lineage>
        <taxon>Eukaryota</taxon>
        <taxon>Fungi</taxon>
        <taxon>Dikarya</taxon>
        <taxon>Ascomycota</taxon>
        <taxon>Pezizomycotina</taxon>
        <taxon>Dothideomycetes</taxon>
        <taxon>Dothideomycetidae</taxon>
        <taxon>Mycosphaerellales</taxon>
        <taxon>Teratosphaeriaceae</taxon>
        <taxon>Hortaea</taxon>
    </lineage>
</organism>
<reference evidence="2 3" key="1">
    <citation type="journal article" date="2018" name="BMC Genomics">
        <title>Genomic evidence for intraspecific hybridization in a clonal and extremely halotolerant yeast.</title>
        <authorList>
            <person name="Gostincar C."/>
            <person name="Stajich J.E."/>
            <person name="Zupancic J."/>
            <person name="Zalar P."/>
            <person name="Gunde-Cimerman N."/>
        </authorList>
    </citation>
    <scope>NUCLEOTIDE SEQUENCE [LARGE SCALE GENOMIC DNA]</scope>
    <source>
        <strain evidence="2 3">EXF-151</strain>
    </source>
</reference>
<dbReference type="PANTHER" id="PTHR11079">
    <property type="entry name" value="CYTOSINE DEAMINASE FAMILY MEMBER"/>
    <property type="match status" value="1"/>
</dbReference>
<dbReference type="SUPFAM" id="SSF53927">
    <property type="entry name" value="Cytidine deaminase-like"/>
    <property type="match status" value="1"/>
</dbReference>
<dbReference type="OrthoDB" id="408702at2759"/>
<dbReference type="EMBL" id="QWIN01000184">
    <property type="protein sequence ID" value="RMY57004.1"/>
    <property type="molecule type" value="Genomic_DNA"/>
</dbReference>
<dbReference type="Gene3D" id="3.40.140.10">
    <property type="entry name" value="Cytidine Deaminase, domain 2"/>
    <property type="match status" value="1"/>
</dbReference>
<protein>
    <recommendedName>
        <fullName evidence="4">CMP/dCMP-type deaminase domain-containing protein</fullName>
    </recommendedName>
</protein>
<sequence>MLQLLAVIFLVAYVTCGEHSGAPGMGPELPLTSGHNTINGIPYSTRAYRMRRANEALAATGSTCPFAAFGSVVVNHTDSSDVGQLLCSGANMNSATGNPTLHEILTDPEGEYRLTAAEASEVWPTLSLYTNAESCPMCASAIRWAGFREYIYGTSINTLIDKGWGQIRISSVDVFRQSFDLPNAGRLIADVLSNETDPYFSWQFDPESACPGGCSRSDGTCRDI</sequence>
<dbReference type="GO" id="GO:0002100">
    <property type="term" value="P:tRNA wobble adenosine to inosine editing"/>
    <property type="evidence" value="ECO:0007669"/>
    <property type="project" value="TreeGrafter"/>
</dbReference>
<evidence type="ECO:0008006" key="4">
    <source>
        <dbReference type="Google" id="ProtNLM"/>
    </source>
</evidence>
<evidence type="ECO:0000313" key="3">
    <source>
        <dbReference type="Proteomes" id="UP000270230"/>
    </source>
</evidence>
<dbReference type="InterPro" id="IPR016193">
    <property type="entry name" value="Cytidine_deaminase-like"/>
</dbReference>
<dbReference type="AlphaFoldDB" id="A0A3M7CYG6"/>
<gene>
    <name evidence="2" type="ORF">D0865_03346</name>
</gene>
<dbReference type="Proteomes" id="UP000270230">
    <property type="component" value="Unassembled WGS sequence"/>
</dbReference>
<keyword evidence="1" id="KW-0732">Signal</keyword>